<comment type="caution">
    <text evidence="2">The sequence shown here is derived from an EMBL/GenBank/DDBJ whole genome shotgun (WGS) entry which is preliminary data.</text>
</comment>
<proteinExistence type="predicted"/>
<sequence>MRRGCVADLETHQVRLTLALDDVETTDTPHDEAPSPHTSALLACSHHNEERQVIGGDEGGGGGEGERDEGEEALGGKSDNIRGRLVEDKVYFH</sequence>
<dbReference type="AlphaFoldDB" id="A0A426XFS7"/>
<evidence type="ECO:0000256" key="1">
    <source>
        <dbReference type="SAM" id="MobiDB-lite"/>
    </source>
</evidence>
<evidence type="ECO:0000313" key="2">
    <source>
        <dbReference type="EMBL" id="RRT38303.1"/>
    </source>
</evidence>
<feature type="region of interest" description="Disordered" evidence="1">
    <location>
        <begin position="51"/>
        <end position="80"/>
    </location>
</feature>
<organism evidence="2 3">
    <name type="scientific">Ensete ventricosum</name>
    <name type="common">Abyssinian banana</name>
    <name type="synonym">Musa ensete</name>
    <dbReference type="NCBI Taxonomy" id="4639"/>
    <lineage>
        <taxon>Eukaryota</taxon>
        <taxon>Viridiplantae</taxon>
        <taxon>Streptophyta</taxon>
        <taxon>Embryophyta</taxon>
        <taxon>Tracheophyta</taxon>
        <taxon>Spermatophyta</taxon>
        <taxon>Magnoliopsida</taxon>
        <taxon>Liliopsida</taxon>
        <taxon>Zingiberales</taxon>
        <taxon>Musaceae</taxon>
        <taxon>Ensete</taxon>
    </lineage>
</organism>
<name>A0A426XFS7_ENSVE</name>
<dbReference type="EMBL" id="AMZH03021334">
    <property type="protein sequence ID" value="RRT38303.1"/>
    <property type="molecule type" value="Genomic_DNA"/>
</dbReference>
<reference evidence="2 3" key="1">
    <citation type="journal article" date="2014" name="Agronomy (Basel)">
        <title>A Draft Genome Sequence for Ensete ventricosum, the Drought-Tolerant Tree Against Hunger.</title>
        <authorList>
            <person name="Harrison J."/>
            <person name="Moore K.A."/>
            <person name="Paszkiewicz K."/>
            <person name="Jones T."/>
            <person name="Grant M."/>
            <person name="Ambacheew D."/>
            <person name="Muzemil S."/>
            <person name="Studholme D.J."/>
        </authorList>
    </citation>
    <scope>NUCLEOTIDE SEQUENCE [LARGE SCALE GENOMIC DNA]</scope>
</reference>
<protein>
    <submittedName>
        <fullName evidence="2">Uncharacterized protein</fullName>
    </submittedName>
</protein>
<evidence type="ECO:0000313" key="3">
    <source>
        <dbReference type="Proteomes" id="UP000287651"/>
    </source>
</evidence>
<accession>A0A426XFS7</accession>
<dbReference type="Proteomes" id="UP000287651">
    <property type="component" value="Unassembled WGS sequence"/>
</dbReference>
<gene>
    <name evidence="2" type="ORF">B296_00048628</name>
</gene>